<evidence type="ECO:0000259" key="1">
    <source>
        <dbReference type="Pfam" id="PF03101"/>
    </source>
</evidence>
<protein>
    <recommendedName>
        <fullName evidence="1">FAR1 domain-containing protein</fullName>
    </recommendedName>
</protein>
<name>A0A6A6KJ68_HEVBR</name>
<dbReference type="PANTHER" id="PTHR47718">
    <property type="entry name" value="OS01G0519700 PROTEIN"/>
    <property type="match status" value="1"/>
</dbReference>
<evidence type="ECO:0000313" key="3">
    <source>
        <dbReference type="Proteomes" id="UP000467840"/>
    </source>
</evidence>
<sequence>MGDMNRGNSGRLIQQVLGCSKDDSIFNESDGEMNQGVVDEVDSLYEFYRQHARLKGFSVAKKCASKGRGEVYKYQTISCDKGRKAYAEKSSKKINCPARVNAILKDNGMWQVTKIISEHNHDMDPLMSRFMAGHRKITPNLKRILKANDICGIRPCKSIRILEVQVGGTENLICMPKDCRNFIQSKRRLRLEEGNAEAIRGLFSSSAW</sequence>
<comment type="caution">
    <text evidence="2">The sequence shown here is derived from an EMBL/GenBank/DDBJ whole genome shotgun (WGS) entry which is preliminary data.</text>
</comment>
<gene>
    <name evidence="2" type="ORF">GH714_016489</name>
</gene>
<dbReference type="Proteomes" id="UP000467840">
    <property type="component" value="Chromosome 8"/>
</dbReference>
<dbReference type="InterPro" id="IPR004330">
    <property type="entry name" value="FAR1_DNA_bnd_dom"/>
</dbReference>
<proteinExistence type="predicted"/>
<organism evidence="2 3">
    <name type="scientific">Hevea brasiliensis</name>
    <name type="common">Para rubber tree</name>
    <name type="synonym">Siphonia brasiliensis</name>
    <dbReference type="NCBI Taxonomy" id="3981"/>
    <lineage>
        <taxon>Eukaryota</taxon>
        <taxon>Viridiplantae</taxon>
        <taxon>Streptophyta</taxon>
        <taxon>Embryophyta</taxon>
        <taxon>Tracheophyta</taxon>
        <taxon>Spermatophyta</taxon>
        <taxon>Magnoliopsida</taxon>
        <taxon>eudicotyledons</taxon>
        <taxon>Gunneridae</taxon>
        <taxon>Pentapetalae</taxon>
        <taxon>rosids</taxon>
        <taxon>fabids</taxon>
        <taxon>Malpighiales</taxon>
        <taxon>Euphorbiaceae</taxon>
        <taxon>Crotonoideae</taxon>
        <taxon>Micrandreae</taxon>
        <taxon>Hevea</taxon>
    </lineage>
</organism>
<accession>A0A6A6KJ68</accession>
<reference evidence="2 3" key="1">
    <citation type="journal article" date="2020" name="Mol. Plant">
        <title>The Chromosome-Based Rubber Tree Genome Provides New Insights into Spurge Genome Evolution and Rubber Biosynthesis.</title>
        <authorList>
            <person name="Liu J."/>
            <person name="Shi C."/>
            <person name="Shi C.C."/>
            <person name="Li W."/>
            <person name="Zhang Q.J."/>
            <person name="Zhang Y."/>
            <person name="Li K."/>
            <person name="Lu H.F."/>
            <person name="Shi C."/>
            <person name="Zhu S.T."/>
            <person name="Xiao Z.Y."/>
            <person name="Nan H."/>
            <person name="Yue Y."/>
            <person name="Zhu X.G."/>
            <person name="Wu Y."/>
            <person name="Hong X.N."/>
            <person name="Fan G.Y."/>
            <person name="Tong Y."/>
            <person name="Zhang D."/>
            <person name="Mao C.L."/>
            <person name="Liu Y.L."/>
            <person name="Hao S.J."/>
            <person name="Liu W.Q."/>
            <person name="Lv M.Q."/>
            <person name="Zhang H.B."/>
            <person name="Liu Y."/>
            <person name="Hu-Tang G.R."/>
            <person name="Wang J.P."/>
            <person name="Wang J.H."/>
            <person name="Sun Y.H."/>
            <person name="Ni S.B."/>
            <person name="Chen W.B."/>
            <person name="Zhang X.C."/>
            <person name="Jiao Y.N."/>
            <person name="Eichler E.E."/>
            <person name="Li G.H."/>
            <person name="Liu X."/>
            <person name="Gao L.Z."/>
        </authorList>
    </citation>
    <scope>NUCLEOTIDE SEQUENCE [LARGE SCALE GENOMIC DNA]</scope>
    <source>
        <strain evidence="3">cv. GT1</strain>
        <tissue evidence="2">Leaf</tissue>
    </source>
</reference>
<dbReference type="PANTHER" id="PTHR47718:SF17">
    <property type="entry name" value="PROTEIN FAR1-RELATED SEQUENCE 5-LIKE"/>
    <property type="match status" value="1"/>
</dbReference>
<dbReference type="Pfam" id="PF03101">
    <property type="entry name" value="FAR1"/>
    <property type="match status" value="1"/>
</dbReference>
<evidence type="ECO:0000313" key="2">
    <source>
        <dbReference type="EMBL" id="KAF2288837.1"/>
    </source>
</evidence>
<feature type="domain" description="FAR1" evidence="1">
    <location>
        <begin position="46"/>
        <end position="124"/>
    </location>
</feature>
<keyword evidence="3" id="KW-1185">Reference proteome</keyword>
<dbReference type="EMBL" id="JAAGAX010000016">
    <property type="protein sequence ID" value="KAF2288837.1"/>
    <property type="molecule type" value="Genomic_DNA"/>
</dbReference>
<dbReference type="AlphaFoldDB" id="A0A6A6KJ68"/>